<dbReference type="PANTHER" id="PTHR12876:SF35">
    <property type="entry name" value="LD08718P-RELATED"/>
    <property type="match status" value="1"/>
</dbReference>
<accession>A0AAW2HVB0</accession>
<dbReference type="GO" id="GO:0005634">
    <property type="term" value="C:nucleus"/>
    <property type="evidence" value="ECO:0007669"/>
    <property type="project" value="TreeGrafter"/>
</dbReference>
<reference evidence="3" key="1">
    <citation type="journal article" date="2024" name="Gigascience">
        <title>Chromosome-level genome of the poultry shaft louse Menopon gallinae provides insight into the host-switching and adaptive evolution of parasitic lice.</title>
        <authorList>
            <person name="Xu Y."/>
            <person name="Ma L."/>
            <person name="Liu S."/>
            <person name="Liang Y."/>
            <person name="Liu Q."/>
            <person name="He Z."/>
            <person name="Tian L."/>
            <person name="Duan Y."/>
            <person name="Cai W."/>
            <person name="Li H."/>
            <person name="Song F."/>
        </authorList>
    </citation>
    <scope>NUCLEOTIDE SEQUENCE</scope>
    <source>
        <strain evidence="3">Cailab_2023a</strain>
    </source>
</reference>
<organism evidence="3">
    <name type="scientific">Menopon gallinae</name>
    <name type="common">poultry shaft louse</name>
    <dbReference type="NCBI Taxonomy" id="328185"/>
    <lineage>
        <taxon>Eukaryota</taxon>
        <taxon>Metazoa</taxon>
        <taxon>Ecdysozoa</taxon>
        <taxon>Arthropoda</taxon>
        <taxon>Hexapoda</taxon>
        <taxon>Insecta</taxon>
        <taxon>Pterygota</taxon>
        <taxon>Neoptera</taxon>
        <taxon>Paraneoptera</taxon>
        <taxon>Psocodea</taxon>
        <taxon>Troctomorpha</taxon>
        <taxon>Phthiraptera</taxon>
        <taxon>Amblycera</taxon>
        <taxon>Menoponidae</taxon>
        <taxon>Menopon</taxon>
    </lineage>
</organism>
<sequence>MTRTEKRVASRARKTEDVNKDADVPIITTMVLRSHKRKLAEAQQDIEVNNSEKKIRLSTSPKKTVLNDNELINKVREGSGAVTSTPLRTLLKPPNFDASCIKSSKATTDEVIVISDSSSSALPVIVLSDDEKDSDIEILPTKLKSLRERSRLSQKNALASKKRNIGLSHRSKRKERYLRQKPQDRENKIEEKSAENRVVKTSLVGENIYVENPVVLPKTGLRPIIIDGSNVAFHHSNNCYFSCKGLEICIKYFKKRGHQVTAFVPHFRIQYNKSDNPKLLDMLVRSGDVVLTPSRMVDGNRIVSYDDRFIVQTAAVKGGVIVTRDNYRDLLTENPAWADTIKYRLLQFTWVQDMLMFPSDPLGEKGPKLDEFLRFG</sequence>
<name>A0AAW2HVB0_9NEOP</name>
<dbReference type="GO" id="GO:0004521">
    <property type="term" value="F:RNA endonuclease activity"/>
    <property type="evidence" value="ECO:0007669"/>
    <property type="project" value="TreeGrafter"/>
</dbReference>
<gene>
    <name evidence="3" type="ORF">PYX00_006475</name>
</gene>
<dbReference type="FunFam" id="3.40.50.11980:FF:000001">
    <property type="entry name" value="ZC3H12A isoform 1"/>
    <property type="match status" value="1"/>
</dbReference>
<dbReference type="GO" id="GO:0036464">
    <property type="term" value="C:cytoplasmic ribonucleoprotein granule"/>
    <property type="evidence" value="ECO:0007669"/>
    <property type="project" value="TreeGrafter"/>
</dbReference>
<dbReference type="InterPro" id="IPR051101">
    <property type="entry name" value="ZC3H12/N4BP1_RNase_Reg"/>
</dbReference>
<feature type="domain" description="RNase NYN" evidence="2">
    <location>
        <begin position="221"/>
        <end position="371"/>
    </location>
</feature>
<feature type="compositionally biased region" description="Basic and acidic residues" evidence="1">
    <location>
        <begin position="177"/>
        <end position="193"/>
    </location>
</feature>
<dbReference type="CDD" id="cd18719">
    <property type="entry name" value="PIN_Zc3h12a-N4BP1-like"/>
    <property type="match status" value="1"/>
</dbReference>
<dbReference type="Gene3D" id="3.40.50.11980">
    <property type="match status" value="1"/>
</dbReference>
<feature type="region of interest" description="Disordered" evidence="1">
    <location>
        <begin position="153"/>
        <end position="193"/>
    </location>
</feature>
<proteinExistence type="predicted"/>
<dbReference type="Pfam" id="PF11977">
    <property type="entry name" value="RNase_Zc3h12a"/>
    <property type="match status" value="1"/>
</dbReference>
<evidence type="ECO:0000259" key="2">
    <source>
        <dbReference type="Pfam" id="PF11977"/>
    </source>
</evidence>
<evidence type="ECO:0000256" key="1">
    <source>
        <dbReference type="SAM" id="MobiDB-lite"/>
    </source>
</evidence>
<protein>
    <recommendedName>
        <fullName evidence="2">RNase NYN domain-containing protein</fullName>
    </recommendedName>
</protein>
<dbReference type="EMBL" id="JARGDH010000003">
    <property type="protein sequence ID" value="KAL0273912.1"/>
    <property type="molecule type" value="Genomic_DNA"/>
</dbReference>
<feature type="compositionally biased region" description="Basic residues" evidence="1">
    <location>
        <begin position="160"/>
        <end position="176"/>
    </location>
</feature>
<evidence type="ECO:0000313" key="3">
    <source>
        <dbReference type="EMBL" id="KAL0273912.1"/>
    </source>
</evidence>
<comment type="caution">
    <text evidence="3">The sequence shown here is derived from an EMBL/GenBank/DDBJ whole genome shotgun (WGS) entry which is preliminary data.</text>
</comment>
<dbReference type="GO" id="GO:0003729">
    <property type="term" value="F:mRNA binding"/>
    <property type="evidence" value="ECO:0007669"/>
    <property type="project" value="TreeGrafter"/>
</dbReference>
<dbReference type="PANTHER" id="PTHR12876">
    <property type="entry name" value="N4BP1-RELATED"/>
    <property type="match status" value="1"/>
</dbReference>
<dbReference type="AlphaFoldDB" id="A0AAW2HVB0"/>
<dbReference type="InterPro" id="IPR021869">
    <property type="entry name" value="RNase_Zc3h12_NYN"/>
</dbReference>